<organism evidence="6 7">
    <name type="scientific">Sphingomonas tabacisoli</name>
    <dbReference type="NCBI Taxonomy" id="2249466"/>
    <lineage>
        <taxon>Bacteria</taxon>
        <taxon>Pseudomonadati</taxon>
        <taxon>Pseudomonadota</taxon>
        <taxon>Alphaproteobacteria</taxon>
        <taxon>Sphingomonadales</taxon>
        <taxon>Sphingomonadaceae</taxon>
        <taxon>Sphingomonas</taxon>
    </lineage>
</organism>
<accession>A0ABW4I404</accession>
<feature type="transmembrane region" description="Helical" evidence="4">
    <location>
        <begin position="140"/>
        <end position="158"/>
    </location>
</feature>
<feature type="compositionally biased region" description="Basic and acidic residues" evidence="3">
    <location>
        <begin position="225"/>
        <end position="253"/>
    </location>
</feature>
<evidence type="ECO:0000256" key="4">
    <source>
        <dbReference type="SAM" id="Phobius"/>
    </source>
</evidence>
<dbReference type="RefSeq" id="WP_380889812.1">
    <property type="nucleotide sequence ID" value="NZ_JBHUDY010000001.1"/>
</dbReference>
<evidence type="ECO:0000313" key="6">
    <source>
        <dbReference type="EMBL" id="MFD1612684.1"/>
    </source>
</evidence>
<dbReference type="SUPFAM" id="SSF58104">
    <property type="entry name" value="Methyl-accepting chemotaxis protein (MCP) signaling domain"/>
    <property type="match status" value="1"/>
</dbReference>
<name>A0ABW4I404_9SPHN</name>
<keyword evidence="1 2" id="KW-0807">Transducer</keyword>
<dbReference type="PANTHER" id="PTHR32089:SF112">
    <property type="entry name" value="LYSOZYME-LIKE PROTEIN-RELATED"/>
    <property type="match status" value="1"/>
</dbReference>
<gene>
    <name evidence="6" type="ORF">ACFSCW_12815</name>
</gene>
<proteinExistence type="predicted"/>
<dbReference type="PANTHER" id="PTHR32089">
    <property type="entry name" value="METHYL-ACCEPTING CHEMOTAXIS PROTEIN MCPB"/>
    <property type="match status" value="1"/>
</dbReference>
<keyword evidence="4" id="KW-0472">Membrane</keyword>
<dbReference type="Proteomes" id="UP001597115">
    <property type="component" value="Unassembled WGS sequence"/>
</dbReference>
<keyword evidence="4" id="KW-0812">Transmembrane</keyword>
<feature type="transmembrane region" description="Helical" evidence="4">
    <location>
        <begin position="72"/>
        <end position="92"/>
    </location>
</feature>
<evidence type="ECO:0000259" key="5">
    <source>
        <dbReference type="PROSITE" id="PS50111"/>
    </source>
</evidence>
<feature type="transmembrane region" description="Helical" evidence="4">
    <location>
        <begin position="112"/>
        <end position="134"/>
    </location>
</feature>
<dbReference type="Pfam" id="PF00015">
    <property type="entry name" value="MCPsignal"/>
    <property type="match status" value="1"/>
</dbReference>
<keyword evidence="4" id="KW-1133">Transmembrane helix</keyword>
<dbReference type="SMART" id="SM00283">
    <property type="entry name" value="MA"/>
    <property type="match status" value="1"/>
</dbReference>
<dbReference type="InterPro" id="IPR004089">
    <property type="entry name" value="MCPsignal_dom"/>
</dbReference>
<dbReference type="Gene3D" id="1.10.287.950">
    <property type="entry name" value="Methyl-accepting chemotaxis protein"/>
    <property type="match status" value="1"/>
</dbReference>
<comment type="caution">
    <text evidence="6">The sequence shown here is derived from an EMBL/GenBank/DDBJ whole genome shotgun (WGS) entry which is preliminary data.</text>
</comment>
<protein>
    <submittedName>
        <fullName evidence="6">Methyl-accepting chemotaxis protein</fullName>
    </submittedName>
</protein>
<reference evidence="7" key="1">
    <citation type="journal article" date="2019" name="Int. J. Syst. Evol. Microbiol.">
        <title>The Global Catalogue of Microorganisms (GCM) 10K type strain sequencing project: providing services to taxonomists for standard genome sequencing and annotation.</title>
        <authorList>
            <consortium name="The Broad Institute Genomics Platform"/>
            <consortium name="The Broad Institute Genome Sequencing Center for Infectious Disease"/>
            <person name="Wu L."/>
            <person name="Ma J."/>
        </authorList>
    </citation>
    <scope>NUCLEOTIDE SEQUENCE [LARGE SCALE GENOMIC DNA]</scope>
    <source>
        <strain evidence="7">CGMCC 1.16275</strain>
    </source>
</reference>
<dbReference type="PROSITE" id="PS50111">
    <property type="entry name" value="CHEMOTAXIS_TRANSDUC_2"/>
    <property type="match status" value="1"/>
</dbReference>
<sequence length="543" mass="58075">MGARTPLQRTRVRLRLLIRSERGRVRRHWRVPPSIIQAQIGQVVKQVEQAALVNCASAILMAWLFFDSPNRLPVLLSALGLILLTTCGLFILPRMPNCRVRYTSLRIERRTVHLYAMLTGLAWSGLVGVPLLTASEIDRIYLFCVMVAAMCTGGLILAMLPFAAFLYTAMMGISLALTFSAQPFPIPSALYGADLLYVFMLTRVFFDIGNLFVDQLGSAARLKNAEEAKREEQRRDMERRSAERLASEHERQQALDAEQQTNREHLLKLADTFEATVLAVARSLESAVGDLQGSSVTLQDIGRDTNAKASAASSRATNATLAVASVAEASRQMVEAVDDVSARVAEQVEASATARASADQTRRTLDELAASAADIASVATFIQDIATSTNLLALNATIEAARAGEAGRGFAVVANEVKTLATQTGAAIGRIGATTAAIQSRAADAVAAVERAAAQVESVSAGAEAIAEAVEQQRQASDHIGRNAAEAADDAGDVHSNIAQLAERARETDSLTESMRSLAGTLDAQSRALTQAAGDFLSRLRAA</sequence>
<keyword evidence="7" id="KW-1185">Reference proteome</keyword>
<evidence type="ECO:0000256" key="3">
    <source>
        <dbReference type="SAM" id="MobiDB-lite"/>
    </source>
</evidence>
<feature type="transmembrane region" description="Helical" evidence="4">
    <location>
        <begin position="50"/>
        <end position="66"/>
    </location>
</feature>
<evidence type="ECO:0000313" key="7">
    <source>
        <dbReference type="Proteomes" id="UP001597115"/>
    </source>
</evidence>
<evidence type="ECO:0000256" key="2">
    <source>
        <dbReference type="PROSITE-ProRule" id="PRU00284"/>
    </source>
</evidence>
<evidence type="ECO:0000256" key="1">
    <source>
        <dbReference type="ARBA" id="ARBA00023224"/>
    </source>
</evidence>
<feature type="region of interest" description="Disordered" evidence="3">
    <location>
        <begin position="225"/>
        <end position="259"/>
    </location>
</feature>
<feature type="domain" description="Methyl-accepting transducer" evidence="5">
    <location>
        <begin position="280"/>
        <end position="516"/>
    </location>
</feature>
<dbReference type="EMBL" id="JBHUDY010000001">
    <property type="protein sequence ID" value="MFD1612684.1"/>
    <property type="molecule type" value="Genomic_DNA"/>
</dbReference>
<feature type="transmembrane region" description="Helical" evidence="4">
    <location>
        <begin position="165"/>
        <end position="184"/>
    </location>
</feature>